<feature type="signal peptide" evidence="12">
    <location>
        <begin position="1"/>
        <end position="17"/>
    </location>
</feature>
<dbReference type="Gene3D" id="2.40.170.20">
    <property type="entry name" value="TonB-dependent receptor, beta-barrel domain"/>
    <property type="match status" value="1"/>
</dbReference>
<organism evidence="15">
    <name type="scientific">Sulfurovum sp. enrichment culture clone C5</name>
    <dbReference type="NCBI Taxonomy" id="497650"/>
    <lineage>
        <taxon>Bacteria</taxon>
        <taxon>Pseudomonadati</taxon>
        <taxon>Campylobacterota</taxon>
        <taxon>Epsilonproteobacteria</taxon>
        <taxon>Campylobacterales</taxon>
        <taxon>Sulfurovaceae</taxon>
        <taxon>Sulfurovum</taxon>
        <taxon>environmental samples</taxon>
    </lineage>
</organism>
<gene>
    <name evidence="15" type="ORF">BN3087_620005</name>
</gene>
<dbReference type="InterPro" id="IPR000531">
    <property type="entry name" value="Beta-barrel_TonB"/>
</dbReference>
<dbReference type="PANTHER" id="PTHR30069">
    <property type="entry name" value="TONB-DEPENDENT OUTER MEMBRANE RECEPTOR"/>
    <property type="match status" value="1"/>
</dbReference>
<dbReference type="AlphaFoldDB" id="A0A0S4XPD2"/>
<comment type="similarity">
    <text evidence="10 11">Belongs to the TonB-dependent receptor family.</text>
</comment>
<keyword evidence="2 10" id="KW-0813">Transport</keyword>
<evidence type="ECO:0000256" key="10">
    <source>
        <dbReference type="PROSITE-ProRule" id="PRU01360"/>
    </source>
</evidence>
<evidence type="ECO:0000256" key="2">
    <source>
        <dbReference type="ARBA" id="ARBA00022448"/>
    </source>
</evidence>
<dbReference type="InterPro" id="IPR036942">
    <property type="entry name" value="Beta-barrel_TonB_sf"/>
</dbReference>
<feature type="domain" description="TonB-dependent receptor plug" evidence="14">
    <location>
        <begin position="40"/>
        <end position="136"/>
    </location>
</feature>
<feature type="chain" id="PRO_5006629862" evidence="12">
    <location>
        <begin position="18"/>
        <end position="656"/>
    </location>
</feature>
<reference evidence="15" key="1">
    <citation type="submission" date="2015-11" db="EMBL/GenBank/DDBJ databases">
        <authorList>
            <person name="Zhang Y."/>
            <person name="Guo Z."/>
        </authorList>
    </citation>
    <scope>NUCLEOTIDE SEQUENCE</scope>
    <source>
        <strain evidence="15">BN30871</strain>
    </source>
</reference>
<feature type="domain" description="TonB-dependent receptor-like beta-barrel" evidence="13">
    <location>
        <begin position="208"/>
        <end position="630"/>
    </location>
</feature>
<evidence type="ECO:0000256" key="11">
    <source>
        <dbReference type="RuleBase" id="RU003357"/>
    </source>
</evidence>
<dbReference type="PROSITE" id="PS52016">
    <property type="entry name" value="TONB_DEPENDENT_REC_3"/>
    <property type="match status" value="1"/>
</dbReference>
<dbReference type="InterPro" id="IPR039426">
    <property type="entry name" value="TonB-dep_rcpt-like"/>
</dbReference>
<evidence type="ECO:0000256" key="8">
    <source>
        <dbReference type="ARBA" id="ARBA00023170"/>
    </source>
</evidence>
<dbReference type="Gene3D" id="2.170.130.10">
    <property type="entry name" value="TonB-dependent receptor, plug domain"/>
    <property type="match status" value="1"/>
</dbReference>
<evidence type="ECO:0000256" key="1">
    <source>
        <dbReference type="ARBA" id="ARBA00004571"/>
    </source>
</evidence>
<evidence type="ECO:0000256" key="3">
    <source>
        <dbReference type="ARBA" id="ARBA00022452"/>
    </source>
</evidence>
<evidence type="ECO:0000313" key="15">
    <source>
        <dbReference type="EMBL" id="CUV66147.1"/>
    </source>
</evidence>
<sequence length="656" mass="73789">MNKHLLILSIAASVALADTFTLGQINVLDGSTEDSLFEKTITSEEIAQHNSENISDALDNISGINQDTQGGRNESTLYIRGFDSKRIGVFIDGIPIYVPYDGNFDYGRFLTADIAQIDVSKGYSSIAYGANTMGGAINVISKKPTKAFEGEIKTGVVLDSDGSMSRHVESINIGTKQDHIYAQLGAVYSNQDHFRLSDNYGGTSSQPKGNRLRSEAKDYKVSFKTGYITDDGSEIAIGYAKQNGEKQQPPATDVTFSKTKYWDWPYWDKETIFINGQKNLSNGYIKALVYHDTFKNSLYGYDDATYSTMTKNSSFKSKYDDYSIGTHLEYGVELGNHTLTTSANYKKDSHKGYDISKTTNVATLSENYEDHTISFGIEDVYTLSPKWQLLGGISYDIREGDKIYDTNTAYLDMLALESQSAFNPQAALIYTLDPTSKIRASISCKTYMPSMKDRYSRKFNSYVPNPDLENELATHYELSYQKSIGAFSGKLNGFFTRVDDAIQSVVYPLNTAYYQNQNVGSFNHYGLEAELNYKTDILEVGGNYTYISVENRTDENIKRIDVPKHQLFTYAEFDIGSDISLYGDMKFRKGAYEQKLDGTYVINPTFTIFDIKAIYRPTTNVTTEVGVKNLTDKLYRYDMAFPMAGREFFFNVGYKF</sequence>
<dbReference type="InterPro" id="IPR012910">
    <property type="entry name" value="Plug_dom"/>
</dbReference>
<keyword evidence="6 11" id="KW-0798">TonB box</keyword>
<evidence type="ECO:0000256" key="6">
    <source>
        <dbReference type="ARBA" id="ARBA00023077"/>
    </source>
</evidence>
<evidence type="ECO:0000256" key="7">
    <source>
        <dbReference type="ARBA" id="ARBA00023136"/>
    </source>
</evidence>
<dbReference type="GO" id="GO:0044718">
    <property type="term" value="P:siderophore transmembrane transport"/>
    <property type="evidence" value="ECO:0007669"/>
    <property type="project" value="TreeGrafter"/>
</dbReference>
<accession>A0A0S4XPD2</accession>
<dbReference type="PANTHER" id="PTHR30069:SF29">
    <property type="entry name" value="HEMOGLOBIN AND HEMOGLOBIN-HAPTOGLOBIN-BINDING PROTEIN 1-RELATED"/>
    <property type="match status" value="1"/>
</dbReference>
<dbReference type="Pfam" id="PF00593">
    <property type="entry name" value="TonB_dep_Rec_b-barrel"/>
    <property type="match status" value="1"/>
</dbReference>
<dbReference type="SUPFAM" id="SSF56935">
    <property type="entry name" value="Porins"/>
    <property type="match status" value="1"/>
</dbReference>
<evidence type="ECO:0000256" key="4">
    <source>
        <dbReference type="ARBA" id="ARBA00022692"/>
    </source>
</evidence>
<dbReference type="Pfam" id="PF07715">
    <property type="entry name" value="Plug"/>
    <property type="match status" value="1"/>
</dbReference>
<dbReference type="GO" id="GO:0015344">
    <property type="term" value="F:siderophore uptake transmembrane transporter activity"/>
    <property type="evidence" value="ECO:0007669"/>
    <property type="project" value="TreeGrafter"/>
</dbReference>
<keyword evidence="5 12" id="KW-0732">Signal</keyword>
<evidence type="ECO:0000256" key="9">
    <source>
        <dbReference type="ARBA" id="ARBA00023237"/>
    </source>
</evidence>
<evidence type="ECO:0000259" key="14">
    <source>
        <dbReference type="Pfam" id="PF07715"/>
    </source>
</evidence>
<keyword evidence="4 10" id="KW-0812">Transmembrane</keyword>
<keyword evidence="3 10" id="KW-1134">Transmembrane beta strand</keyword>
<keyword evidence="9 10" id="KW-0998">Cell outer membrane</keyword>
<protein>
    <submittedName>
        <fullName evidence="15">TonB-dependent receptor</fullName>
    </submittedName>
</protein>
<name>A0A0S4XPD2_9BACT</name>
<dbReference type="CDD" id="cd01347">
    <property type="entry name" value="ligand_gated_channel"/>
    <property type="match status" value="1"/>
</dbReference>
<evidence type="ECO:0000256" key="12">
    <source>
        <dbReference type="SAM" id="SignalP"/>
    </source>
</evidence>
<keyword evidence="7 10" id="KW-0472">Membrane</keyword>
<dbReference type="GO" id="GO:0009279">
    <property type="term" value="C:cell outer membrane"/>
    <property type="evidence" value="ECO:0007669"/>
    <property type="project" value="UniProtKB-SubCell"/>
</dbReference>
<dbReference type="InterPro" id="IPR037066">
    <property type="entry name" value="Plug_dom_sf"/>
</dbReference>
<evidence type="ECO:0000259" key="13">
    <source>
        <dbReference type="Pfam" id="PF00593"/>
    </source>
</evidence>
<keyword evidence="8 15" id="KW-0675">Receptor</keyword>
<comment type="subcellular location">
    <subcellularLocation>
        <location evidence="1 10">Cell outer membrane</location>
        <topology evidence="1 10">Multi-pass membrane protein</topology>
    </subcellularLocation>
</comment>
<evidence type="ECO:0000256" key="5">
    <source>
        <dbReference type="ARBA" id="ARBA00022729"/>
    </source>
</evidence>
<proteinExistence type="inferred from homology"/>
<dbReference type="EMBL" id="FAXN01000065">
    <property type="protein sequence ID" value="CUV66147.1"/>
    <property type="molecule type" value="Genomic_DNA"/>
</dbReference>